<name>A0AA88N281_CHASR</name>
<dbReference type="AlphaFoldDB" id="A0AA88N281"/>
<feature type="region of interest" description="Disordered" evidence="1">
    <location>
        <begin position="81"/>
        <end position="113"/>
    </location>
</feature>
<gene>
    <name evidence="2" type="ORF">Q5P01_010519</name>
</gene>
<feature type="compositionally biased region" description="Polar residues" evidence="1">
    <location>
        <begin position="52"/>
        <end position="64"/>
    </location>
</feature>
<comment type="caution">
    <text evidence="2">The sequence shown here is derived from an EMBL/GenBank/DDBJ whole genome shotgun (WGS) entry which is preliminary data.</text>
</comment>
<keyword evidence="3" id="KW-1185">Reference proteome</keyword>
<evidence type="ECO:0000256" key="1">
    <source>
        <dbReference type="SAM" id="MobiDB-lite"/>
    </source>
</evidence>
<dbReference type="EMBL" id="JAUPFM010000007">
    <property type="protein sequence ID" value="KAK2847520.1"/>
    <property type="molecule type" value="Genomic_DNA"/>
</dbReference>
<proteinExistence type="predicted"/>
<evidence type="ECO:0000313" key="2">
    <source>
        <dbReference type="EMBL" id="KAK2847520.1"/>
    </source>
</evidence>
<reference evidence="2" key="1">
    <citation type="submission" date="2023-07" db="EMBL/GenBank/DDBJ databases">
        <title>Chromosome-level Genome Assembly of Striped Snakehead (Channa striata).</title>
        <authorList>
            <person name="Liu H."/>
        </authorList>
    </citation>
    <scope>NUCLEOTIDE SEQUENCE</scope>
    <source>
        <strain evidence="2">Gz</strain>
        <tissue evidence="2">Muscle</tissue>
    </source>
</reference>
<feature type="region of interest" description="Disordered" evidence="1">
    <location>
        <begin position="23"/>
        <end position="66"/>
    </location>
</feature>
<sequence length="113" mass="11824">MSFLPPSPALMNQAPLIADFTLSGPIVGPYRRGSDSSGQTLGEEGGREGVGSISTGRTPTSASHSPGVFLLELTAAGLEKTNPDATWSYKRKPDERGQTSGSSRAEKLNETSD</sequence>
<evidence type="ECO:0000313" key="3">
    <source>
        <dbReference type="Proteomes" id="UP001187415"/>
    </source>
</evidence>
<organism evidence="2 3">
    <name type="scientific">Channa striata</name>
    <name type="common">Snakehead murrel</name>
    <name type="synonym">Ophicephalus striatus</name>
    <dbReference type="NCBI Taxonomy" id="64152"/>
    <lineage>
        <taxon>Eukaryota</taxon>
        <taxon>Metazoa</taxon>
        <taxon>Chordata</taxon>
        <taxon>Craniata</taxon>
        <taxon>Vertebrata</taxon>
        <taxon>Euteleostomi</taxon>
        <taxon>Actinopterygii</taxon>
        <taxon>Neopterygii</taxon>
        <taxon>Teleostei</taxon>
        <taxon>Neoteleostei</taxon>
        <taxon>Acanthomorphata</taxon>
        <taxon>Anabantaria</taxon>
        <taxon>Anabantiformes</taxon>
        <taxon>Channoidei</taxon>
        <taxon>Channidae</taxon>
        <taxon>Channa</taxon>
    </lineage>
</organism>
<protein>
    <submittedName>
        <fullName evidence="2">Uncharacterized protein</fullName>
    </submittedName>
</protein>
<accession>A0AA88N281</accession>
<feature type="compositionally biased region" description="Basic and acidic residues" evidence="1">
    <location>
        <begin position="104"/>
        <end position="113"/>
    </location>
</feature>
<dbReference type="Proteomes" id="UP001187415">
    <property type="component" value="Unassembled WGS sequence"/>
</dbReference>